<evidence type="ECO:0000256" key="1">
    <source>
        <dbReference type="SAM" id="MobiDB-lite"/>
    </source>
</evidence>
<comment type="caution">
    <text evidence="3">The sequence shown here is derived from an EMBL/GenBank/DDBJ whole genome shotgun (WGS) entry which is preliminary data.</text>
</comment>
<feature type="compositionally biased region" description="Polar residues" evidence="1">
    <location>
        <begin position="77"/>
        <end position="89"/>
    </location>
</feature>
<evidence type="ECO:0008006" key="5">
    <source>
        <dbReference type="Google" id="ProtNLM"/>
    </source>
</evidence>
<protein>
    <recommendedName>
        <fullName evidence="5">Secreted protein</fullName>
    </recommendedName>
</protein>
<feature type="chain" id="PRO_5042525867" description="Secreted protein" evidence="2">
    <location>
        <begin position="19"/>
        <end position="89"/>
    </location>
</feature>
<proteinExistence type="predicted"/>
<evidence type="ECO:0000313" key="4">
    <source>
        <dbReference type="Proteomes" id="UP001224890"/>
    </source>
</evidence>
<reference evidence="3" key="1">
    <citation type="submission" date="2021-06" db="EMBL/GenBank/DDBJ databases">
        <title>Comparative genomics, transcriptomics and evolutionary studies reveal genomic signatures of adaptation to plant cell wall in hemibiotrophic fungi.</title>
        <authorList>
            <consortium name="DOE Joint Genome Institute"/>
            <person name="Baroncelli R."/>
            <person name="Diaz J.F."/>
            <person name="Benocci T."/>
            <person name="Peng M."/>
            <person name="Battaglia E."/>
            <person name="Haridas S."/>
            <person name="Andreopoulos W."/>
            <person name="Labutti K."/>
            <person name="Pangilinan J."/>
            <person name="Floch G.L."/>
            <person name="Makela M.R."/>
            <person name="Henrissat B."/>
            <person name="Grigoriev I.V."/>
            <person name="Crouch J.A."/>
            <person name="De Vries R.P."/>
            <person name="Sukno S.A."/>
            <person name="Thon M.R."/>
        </authorList>
    </citation>
    <scope>NUCLEOTIDE SEQUENCE</scope>
    <source>
        <strain evidence="3">CBS 193.32</strain>
    </source>
</reference>
<feature type="region of interest" description="Disordered" evidence="1">
    <location>
        <begin position="66"/>
        <end position="89"/>
    </location>
</feature>
<dbReference type="EMBL" id="JAHMHR010000006">
    <property type="protein sequence ID" value="KAK1690109.1"/>
    <property type="molecule type" value="Genomic_DNA"/>
</dbReference>
<sequence>MLVVVVAVPWWCSSKAASKPKKMERKKVDKIAGAQGQKVALPAIAMTSSLCRWGASFPGGVRPTWPKPGPNIGASATMLNNHHQPTGQG</sequence>
<keyword evidence="4" id="KW-1185">Reference proteome</keyword>
<gene>
    <name evidence="3" type="ORF">BDP55DRAFT_339268</name>
</gene>
<dbReference type="RefSeq" id="XP_060433804.1">
    <property type="nucleotide sequence ID" value="XM_060566905.1"/>
</dbReference>
<dbReference type="GeneID" id="85451431"/>
<evidence type="ECO:0000256" key="2">
    <source>
        <dbReference type="SAM" id="SignalP"/>
    </source>
</evidence>
<accession>A0AAJ0AXU0</accession>
<evidence type="ECO:0000313" key="3">
    <source>
        <dbReference type="EMBL" id="KAK1690109.1"/>
    </source>
</evidence>
<keyword evidence="2" id="KW-0732">Signal</keyword>
<name>A0AAJ0AXU0_9PEZI</name>
<organism evidence="3 4">
    <name type="scientific">Colletotrichum godetiae</name>
    <dbReference type="NCBI Taxonomy" id="1209918"/>
    <lineage>
        <taxon>Eukaryota</taxon>
        <taxon>Fungi</taxon>
        <taxon>Dikarya</taxon>
        <taxon>Ascomycota</taxon>
        <taxon>Pezizomycotina</taxon>
        <taxon>Sordariomycetes</taxon>
        <taxon>Hypocreomycetidae</taxon>
        <taxon>Glomerellales</taxon>
        <taxon>Glomerellaceae</taxon>
        <taxon>Colletotrichum</taxon>
        <taxon>Colletotrichum acutatum species complex</taxon>
    </lineage>
</organism>
<dbReference type="Proteomes" id="UP001224890">
    <property type="component" value="Unassembled WGS sequence"/>
</dbReference>
<feature type="signal peptide" evidence="2">
    <location>
        <begin position="1"/>
        <end position="18"/>
    </location>
</feature>
<dbReference type="AlphaFoldDB" id="A0AAJ0AXU0"/>